<name>X0Y9U1_9ZZZZ</name>
<gene>
    <name evidence="2" type="ORF">S01H1_75986</name>
</gene>
<organism evidence="2">
    <name type="scientific">marine sediment metagenome</name>
    <dbReference type="NCBI Taxonomy" id="412755"/>
    <lineage>
        <taxon>unclassified sequences</taxon>
        <taxon>metagenomes</taxon>
        <taxon>ecological metagenomes</taxon>
    </lineage>
</organism>
<evidence type="ECO:0000259" key="1">
    <source>
        <dbReference type="PROSITE" id="PS50093"/>
    </source>
</evidence>
<accession>X0Y9U1</accession>
<dbReference type="Pfam" id="PF08309">
    <property type="entry name" value="LVIVD"/>
    <property type="match status" value="1"/>
</dbReference>
<dbReference type="PROSITE" id="PS50093">
    <property type="entry name" value="PKD"/>
    <property type="match status" value="1"/>
</dbReference>
<dbReference type="InterPro" id="IPR013783">
    <property type="entry name" value="Ig-like_fold"/>
</dbReference>
<dbReference type="InterPro" id="IPR000601">
    <property type="entry name" value="PKD_dom"/>
</dbReference>
<feature type="non-terminal residue" evidence="2">
    <location>
        <position position="1"/>
    </location>
</feature>
<sequence>GGIYTIDVSDGNNPFISGRLNTSGTSYDITTKGNYGYIADGFDGLTIAGLSKEDDASSPFLAGEDENMSPRAIIDIFGDQVGGYYITGTPVIFTAFNAFDPEGGPIDYLWTIEGDIFKDPRSLDYIFEQPGDYEVSLEISDGYSTDAITVNILVADINHPLENMVPQSFSVEIEYILTNNSMEILNDIECFMRIPFSYSPYQEINSIQTSIPVREEIFDNHWNKLFKFEIEDDLLPG</sequence>
<feature type="non-terminal residue" evidence="2">
    <location>
        <position position="237"/>
    </location>
</feature>
<dbReference type="Gene3D" id="2.60.40.10">
    <property type="entry name" value="Immunoglobulins"/>
    <property type="match status" value="1"/>
</dbReference>
<dbReference type="Pfam" id="PF00801">
    <property type="entry name" value="PKD"/>
    <property type="match status" value="1"/>
</dbReference>
<reference evidence="2" key="1">
    <citation type="journal article" date="2014" name="Front. Microbiol.">
        <title>High frequency of phylogenetically diverse reductive dehalogenase-homologous genes in deep subseafloor sedimentary metagenomes.</title>
        <authorList>
            <person name="Kawai M."/>
            <person name="Futagami T."/>
            <person name="Toyoda A."/>
            <person name="Takaki Y."/>
            <person name="Nishi S."/>
            <person name="Hori S."/>
            <person name="Arai W."/>
            <person name="Tsubouchi T."/>
            <person name="Morono Y."/>
            <person name="Uchiyama I."/>
            <person name="Ito T."/>
            <person name="Fujiyama A."/>
            <person name="Inagaki F."/>
            <person name="Takami H."/>
        </authorList>
    </citation>
    <scope>NUCLEOTIDE SEQUENCE</scope>
    <source>
        <strain evidence="2">Expedition CK06-06</strain>
    </source>
</reference>
<dbReference type="SUPFAM" id="SSF49299">
    <property type="entry name" value="PKD domain"/>
    <property type="match status" value="1"/>
</dbReference>
<dbReference type="InterPro" id="IPR013211">
    <property type="entry name" value="LVIVD"/>
</dbReference>
<feature type="domain" description="PKD" evidence="1">
    <location>
        <begin position="103"/>
        <end position="154"/>
    </location>
</feature>
<evidence type="ECO:0000313" key="2">
    <source>
        <dbReference type="EMBL" id="GAG52600.1"/>
    </source>
</evidence>
<proteinExistence type="predicted"/>
<dbReference type="EMBL" id="BARS01050961">
    <property type="protein sequence ID" value="GAG52600.1"/>
    <property type="molecule type" value="Genomic_DNA"/>
</dbReference>
<dbReference type="InterPro" id="IPR035986">
    <property type="entry name" value="PKD_dom_sf"/>
</dbReference>
<protein>
    <recommendedName>
        <fullName evidence="1">PKD domain-containing protein</fullName>
    </recommendedName>
</protein>
<comment type="caution">
    <text evidence="2">The sequence shown here is derived from an EMBL/GenBank/DDBJ whole genome shotgun (WGS) entry which is preliminary data.</text>
</comment>
<dbReference type="AlphaFoldDB" id="X0Y9U1"/>